<dbReference type="Gene3D" id="3.40.1440.10">
    <property type="entry name" value="GIY-YIG endonuclease"/>
    <property type="match status" value="1"/>
</dbReference>
<evidence type="ECO:0000259" key="2">
    <source>
        <dbReference type="PROSITE" id="PS50164"/>
    </source>
</evidence>
<gene>
    <name evidence="3" type="ORF">ACFOY0_12840</name>
</gene>
<comment type="caution">
    <text evidence="3">The sequence shown here is derived from an EMBL/GenBank/DDBJ whole genome shotgun (WGS) entry which is preliminary data.</text>
</comment>
<reference evidence="4" key="1">
    <citation type="journal article" date="2019" name="Int. J. Syst. Evol. Microbiol.">
        <title>The Global Catalogue of Microorganisms (GCM) 10K type strain sequencing project: providing services to taxonomists for standard genome sequencing and annotation.</title>
        <authorList>
            <consortium name="The Broad Institute Genomics Platform"/>
            <consortium name="The Broad Institute Genome Sequencing Center for Infectious Disease"/>
            <person name="Wu L."/>
            <person name="Ma J."/>
        </authorList>
    </citation>
    <scope>NUCLEOTIDE SEQUENCE [LARGE SCALE GENOMIC DNA]</scope>
    <source>
        <strain evidence="4">CGMCC 1.15345</strain>
    </source>
</reference>
<keyword evidence="4" id="KW-1185">Reference proteome</keyword>
<dbReference type="SUPFAM" id="SSF82771">
    <property type="entry name" value="GIY-YIG endonuclease"/>
    <property type="match status" value="1"/>
</dbReference>
<feature type="domain" description="GIY-YIG" evidence="2">
    <location>
        <begin position="1"/>
        <end position="70"/>
    </location>
</feature>
<dbReference type="InterPro" id="IPR050190">
    <property type="entry name" value="UPF0213_domain"/>
</dbReference>
<dbReference type="PANTHER" id="PTHR34477:SF1">
    <property type="entry name" value="UPF0213 PROTEIN YHBQ"/>
    <property type="match status" value="1"/>
</dbReference>
<dbReference type="Pfam" id="PF01541">
    <property type="entry name" value="GIY-YIG"/>
    <property type="match status" value="1"/>
</dbReference>
<proteinExistence type="inferred from homology"/>
<evidence type="ECO:0000313" key="4">
    <source>
        <dbReference type="Proteomes" id="UP001595719"/>
    </source>
</evidence>
<dbReference type="PANTHER" id="PTHR34477">
    <property type="entry name" value="UPF0213 PROTEIN YHBQ"/>
    <property type="match status" value="1"/>
</dbReference>
<protein>
    <submittedName>
        <fullName evidence="3">GIY-YIG nuclease family protein</fullName>
    </submittedName>
</protein>
<dbReference type="PROSITE" id="PS50164">
    <property type="entry name" value="GIY_YIG"/>
    <property type="match status" value="1"/>
</dbReference>
<dbReference type="InterPro" id="IPR000305">
    <property type="entry name" value="GIY-YIG_endonuc"/>
</dbReference>
<dbReference type="InterPro" id="IPR035901">
    <property type="entry name" value="GIY-YIG_endonuc_sf"/>
</dbReference>
<sequence>MIYSKTFDIYYKGFSEDIAKRLLYHNENRSQYTSNKGPWELVYSKAFETKKEALIEELRLKKLNRKSIEALIKEHK</sequence>
<evidence type="ECO:0000313" key="3">
    <source>
        <dbReference type="EMBL" id="MFC4391883.1"/>
    </source>
</evidence>
<dbReference type="EMBL" id="JBHSCO010000003">
    <property type="protein sequence ID" value="MFC4391883.1"/>
    <property type="molecule type" value="Genomic_DNA"/>
</dbReference>
<evidence type="ECO:0000256" key="1">
    <source>
        <dbReference type="ARBA" id="ARBA00007435"/>
    </source>
</evidence>
<name>A0ABV8W4Z7_9FLAO</name>
<organism evidence="3 4">
    <name type="scientific">Flavobacterium quisquiliarum</name>
    <dbReference type="NCBI Taxonomy" id="1834436"/>
    <lineage>
        <taxon>Bacteria</taxon>
        <taxon>Pseudomonadati</taxon>
        <taxon>Bacteroidota</taxon>
        <taxon>Flavobacteriia</taxon>
        <taxon>Flavobacteriales</taxon>
        <taxon>Flavobacteriaceae</taxon>
        <taxon>Flavobacterium</taxon>
    </lineage>
</organism>
<dbReference type="RefSeq" id="WP_179003978.1">
    <property type="nucleotide sequence ID" value="NZ_JBHSCO010000003.1"/>
</dbReference>
<dbReference type="Proteomes" id="UP001595719">
    <property type="component" value="Unassembled WGS sequence"/>
</dbReference>
<comment type="similarity">
    <text evidence="1">Belongs to the UPF0213 family.</text>
</comment>
<accession>A0ABV8W4Z7</accession>